<dbReference type="Proteomes" id="UP000034937">
    <property type="component" value="Unassembled WGS sequence"/>
</dbReference>
<evidence type="ECO:0000313" key="16">
    <source>
        <dbReference type="EMBL" id="KKG81861.1"/>
    </source>
</evidence>
<evidence type="ECO:0000313" key="60">
    <source>
        <dbReference type="Proteomes" id="UP000034064"/>
    </source>
</evidence>
<dbReference type="Proteomes" id="UP000033835">
    <property type="component" value="Unassembled WGS sequence"/>
</dbReference>
<evidence type="ECO:0000313" key="53">
    <source>
        <dbReference type="Proteomes" id="UP000033878"/>
    </source>
</evidence>
<dbReference type="Proteomes" id="UP000034021">
    <property type="component" value="Unassembled WGS sequence"/>
</dbReference>
<dbReference type="Proteomes" id="UP000034232">
    <property type="component" value="Unassembled WGS sequence"/>
</dbReference>
<evidence type="ECO:0000313" key="24">
    <source>
        <dbReference type="EMBL" id="KKH14464.1"/>
    </source>
</evidence>
<evidence type="ECO:0000313" key="20">
    <source>
        <dbReference type="EMBL" id="KKG99168.1"/>
    </source>
</evidence>
<dbReference type="EMBL" id="JJQI01000097">
    <property type="protein sequence ID" value="KKH37132.1"/>
    <property type="molecule type" value="Genomic_DNA"/>
</dbReference>
<dbReference type="Proteomes" id="UP000034152">
    <property type="component" value="Unassembled WGS sequence"/>
</dbReference>
<dbReference type="EMBL" id="JJQM01000169">
    <property type="protein sequence ID" value="KKH51333.1"/>
    <property type="molecule type" value="Genomic_DNA"/>
</dbReference>
<dbReference type="Proteomes" id="UP000034667">
    <property type="component" value="Unassembled WGS sequence"/>
</dbReference>
<keyword evidence="79" id="KW-1185">Reference proteome</keyword>
<dbReference type="Proteomes" id="UP000034817">
    <property type="component" value="Unassembled WGS sequence"/>
</dbReference>
<evidence type="ECO:0000313" key="49">
    <source>
        <dbReference type="EMBL" id="QIB92257.1"/>
    </source>
</evidence>
<dbReference type="EMBL" id="JJOR01000150">
    <property type="protein sequence ID" value="KKG00340.1"/>
    <property type="molecule type" value="Genomic_DNA"/>
</dbReference>
<evidence type="ECO:0000313" key="48">
    <source>
        <dbReference type="EMBL" id="QCR15651.1"/>
    </source>
</evidence>
<dbReference type="EMBL" id="JJPV01000059">
    <property type="protein sequence ID" value="KKH00104.1"/>
    <property type="molecule type" value="Genomic_DNA"/>
</dbReference>
<dbReference type="Proteomes" id="UP000033885">
    <property type="component" value="Unassembled WGS sequence"/>
</dbReference>
<evidence type="ECO:0000313" key="26">
    <source>
        <dbReference type="EMBL" id="KKH25669.1"/>
    </source>
</evidence>
<evidence type="ECO:0000313" key="55">
    <source>
        <dbReference type="Proteomes" id="UP000033889"/>
    </source>
</evidence>
<dbReference type="Proteomes" id="UP000300067">
    <property type="component" value="Chromosome"/>
</dbReference>
<dbReference type="EMBL" id="JJPW01000072">
    <property type="protein sequence ID" value="KKG99168.1"/>
    <property type="molecule type" value="Genomic_DNA"/>
</dbReference>
<evidence type="ECO:0000313" key="30">
    <source>
        <dbReference type="EMBL" id="KKH36000.1"/>
    </source>
</evidence>
<dbReference type="EMBL" id="JJPE01000015">
    <property type="protein sequence ID" value="KKG47916.1"/>
    <property type="molecule type" value="Genomic_DNA"/>
</dbReference>
<evidence type="ECO:0000313" key="59">
    <source>
        <dbReference type="Proteomes" id="UP000034047"/>
    </source>
</evidence>
<dbReference type="EMBL" id="JJPD01000168">
    <property type="protein sequence ID" value="KKG37740.1"/>
    <property type="molecule type" value="Genomic_DNA"/>
</dbReference>
<evidence type="ECO:0000313" key="80">
    <source>
        <dbReference type="Proteomes" id="UP000034597"/>
    </source>
</evidence>
<dbReference type="Proteomes" id="UP000034547">
    <property type="component" value="Unassembled WGS sequence"/>
</dbReference>
<evidence type="ECO:0000313" key="66">
    <source>
        <dbReference type="Proteomes" id="UP000034243"/>
    </source>
</evidence>
<dbReference type="EMBL" id="JJQR01000008">
    <property type="protein sequence ID" value="KKH79162.1"/>
    <property type="molecule type" value="Genomic_DNA"/>
</dbReference>
<dbReference type="Proteomes" id="UP000034820">
    <property type="component" value="Unassembled WGS sequence"/>
</dbReference>
<dbReference type="EMBL" id="JJQZ01000136">
    <property type="protein sequence ID" value="KKH93199.1"/>
    <property type="molecule type" value="Genomic_DNA"/>
</dbReference>
<name>A0A0F8GA43_METMZ</name>
<dbReference type="Proteomes" id="UP000034758">
    <property type="component" value="Unassembled WGS sequence"/>
</dbReference>
<dbReference type="Proteomes" id="UP000034409">
    <property type="component" value="Unassembled WGS sequence"/>
</dbReference>
<dbReference type="EMBL" id="JJQU01000064">
    <property type="protein sequence ID" value="KKH88325.1"/>
    <property type="molecule type" value="Genomic_DNA"/>
</dbReference>
<dbReference type="Proteomes" id="UP000034142">
    <property type="component" value="Unassembled WGS sequence"/>
</dbReference>
<dbReference type="EMBL" id="CP029709">
    <property type="protein sequence ID" value="QCR15651.1"/>
    <property type="molecule type" value="Genomic_DNA"/>
</dbReference>
<dbReference type="Proteomes" id="UP000033889">
    <property type="component" value="Unassembled WGS sequence"/>
</dbReference>
<protein>
    <submittedName>
        <fullName evidence="11">Uncharacterized protein</fullName>
    </submittedName>
</protein>
<sequence length="81" mass="9072">MECIREMIKGQKPPISYIAIQNYGKRKTVKSKIRRSPEKSCPFTGLPNTAAPAIYSQAYLSGAGPMPSRQFFTHFSYPLTS</sequence>
<dbReference type="PATRIC" id="fig|2209.40.peg.1141"/>
<gene>
    <name evidence="48" type="ORF">DKM28_05890</name>
    <name evidence="6" type="ORF">DU30_06190</name>
    <name evidence="1" type="ORF">DU31_09550</name>
    <name evidence="10" type="ORF">DU33_11980</name>
    <name evidence="4" type="ORF">DU34_00665</name>
    <name evidence="7" type="ORF">DU35_01560</name>
    <name evidence="9" type="ORF">DU36_18205</name>
    <name evidence="28" type="ORF">DU37_09530</name>
    <name evidence="3" type="ORF">DU40_20000</name>
    <name evidence="8" type="ORF">DU41_00020</name>
    <name evidence="22" type="ORF">DU42_16280</name>
    <name evidence="15" type="ORF">DU43_19915</name>
    <name evidence="24" type="ORF">DU44_07345</name>
    <name evidence="11" type="ORF">DU45_05810</name>
    <name evidence="2" type="ORF">DU47_11410</name>
    <name evidence="5" type="ORF">DU49_05295</name>
    <name evidence="29" type="ORF">DU50_14330</name>
    <name evidence="23" type="ORF">DU51_09505</name>
    <name evidence="30" type="ORF">DU54_17120</name>
    <name evidence="14" type="ORF">DU55_09740</name>
    <name evidence="20" type="ORF">DU56_11745</name>
    <name evidence="16" type="ORF">DU57_15715</name>
    <name evidence="26" type="ORF">DU58_01870</name>
    <name evidence="17" type="ORF">DU59_00555</name>
    <name evidence="27" type="ORF">DU60_19380</name>
    <name evidence="13" type="ORF">DU61_10460</name>
    <name evidence="12" type="ORF">DU64_09245</name>
    <name evidence="25" type="ORF">DU65_19230</name>
    <name evidence="19" type="ORF">DU66_14095</name>
    <name evidence="21" type="ORF">DU68_11800</name>
    <name evidence="18" type="ORF">DU69_06610</name>
    <name evidence="31" type="ORF">DU71_14890</name>
    <name evidence="33" type="ORF">DU72_15325</name>
    <name evidence="37" type="ORF">DU73_16205</name>
    <name evidence="36" type="ORF">DU74_15740</name>
    <name evidence="35" type="ORF">DU75_10285</name>
    <name evidence="34" type="ORF">DU76_03525</name>
    <name evidence="39" type="ORF">DU78_14470</name>
    <name evidence="44" type="ORF">DU79_08080</name>
    <name evidence="43" type="ORF">DU80_09175</name>
    <name evidence="46" type="ORF">DU81_11730</name>
    <name evidence="41" type="ORF">DU82_10050</name>
    <name evidence="47" type="ORF">DU83_12185</name>
    <name evidence="45" type="ORF">DU84_05215</name>
    <name evidence="32" type="ORF">DU85_12685</name>
    <name evidence="40" type="ORF">DU86_03225</name>
    <name evidence="38" type="ORF">DU87_13735</name>
    <name evidence="42" type="ORF">DU88_09835</name>
    <name evidence="49" type="ORF">FQU78_15510</name>
</gene>
<evidence type="ECO:0000313" key="29">
    <source>
        <dbReference type="EMBL" id="KKH34031.1"/>
    </source>
</evidence>
<dbReference type="EMBL" id="JJQH01000200">
    <property type="protein sequence ID" value="KKH34031.1"/>
    <property type="molecule type" value="Genomic_DNA"/>
</dbReference>
<evidence type="ECO:0000313" key="64">
    <source>
        <dbReference type="Proteomes" id="UP000034227"/>
    </source>
</evidence>
<dbReference type="Proteomes" id="UP000034597">
    <property type="component" value="Unassembled WGS sequence"/>
</dbReference>
<dbReference type="EMBL" id="JJQJ01000228">
    <property type="protein sequence ID" value="KKH43571.1"/>
    <property type="molecule type" value="Genomic_DNA"/>
</dbReference>
<evidence type="ECO:0000313" key="92">
    <source>
        <dbReference type="Proteomes" id="UP000034925"/>
    </source>
</evidence>
<evidence type="ECO:0000313" key="15">
    <source>
        <dbReference type="EMBL" id="KKG81032.1"/>
    </source>
</evidence>
<evidence type="ECO:0000313" key="91">
    <source>
        <dbReference type="Proteomes" id="UP000034921"/>
    </source>
</evidence>
<dbReference type="EMBL" id="JJPR01000162">
    <property type="protein sequence ID" value="KKG81861.1"/>
    <property type="molecule type" value="Genomic_DNA"/>
</dbReference>
<dbReference type="EMBL" id="JJQW01000064">
    <property type="protein sequence ID" value="KKH88248.1"/>
    <property type="molecule type" value="Genomic_DNA"/>
</dbReference>
<evidence type="ECO:0000313" key="67">
    <source>
        <dbReference type="Proteomes" id="UP000034253"/>
    </source>
</evidence>
<dbReference type="Proteomes" id="UP000034578">
    <property type="component" value="Unassembled WGS sequence"/>
</dbReference>
<evidence type="ECO:0000313" key="47">
    <source>
        <dbReference type="EMBL" id="KKI04003.1"/>
    </source>
</evidence>
<evidence type="ECO:0000313" key="81">
    <source>
        <dbReference type="Proteomes" id="UP000034657"/>
    </source>
</evidence>
<dbReference type="EMBL" id="JJPK01000066">
    <property type="protein sequence ID" value="KKG61321.1"/>
    <property type="molecule type" value="Genomic_DNA"/>
</dbReference>
<evidence type="ECO:0000313" key="7">
    <source>
        <dbReference type="EMBL" id="KKG37740.1"/>
    </source>
</evidence>
<dbReference type="EMBL" id="JJPJ01000057">
    <property type="protein sequence ID" value="KKG63258.1"/>
    <property type="molecule type" value="Genomic_DNA"/>
</dbReference>
<evidence type="ECO:0000313" key="78">
    <source>
        <dbReference type="Proteomes" id="UP000034577"/>
    </source>
</evidence>
<dbReference type="Proteomes" id="UP000034925">
    <property type="component" value="Unassembled WGS sequence"/>
</dbReference>
<evidence type="ECO:0000313" key="52">
    <source>
        <dbReference type="Proteomes" id="UP000033864"/>
    </source>
</evidence>
<dbReference type="Proteomes" id="UP000034253">
    <property type="component" value="Unassembled WGS sequence"/>
</dbReference>
<evidence type="ECO:0000313" key="58">
    <source>
        <dbReference type="Proteomes" id="UP000034021"/>
    </source>
</evidence>
<evidence type="ECO:0000313" key="73">
    <source>
        <dbReference type="Proteomes" id="UP000034409"/>
    </source>
</evidence>
<dbReference type="Proteomes" id="UP000034692">
    <property type="component" value="Unassembled WGS sequence"/>
</dbReference>
<evidence type="ECO:0000313" key="95">
    <source>
        <dbReference type="Proteomes" id="UP000300067"/>
    </source>
</evidence>
<evidence type="ECO:0000313" key="34">
    <source>
        <dbReference type="EMBL" id="KKH51333.1"/>
    </source>
</evidence>
<evidence type="ECO:0000313" key="75">
    <source>
        <dbReference type="Proteomes" id="UP000034468"/>
    </source>
</evidence>
<dbReference type="RefSeq" id="WP_048036357.1">
    <property type="nucleotide sequence ID" value="NZ_AP019780.1"/>
</dbReference>
<evidence type="ECO:0000313" key="88">
    <source>
        <dbReference type="Proteomes" id="UP000034820"/>
    </source>
</evidence>
<dbReference type="EMBL" id="JJQC01000099">
    <property type="protein sequence ID" value="KKH20415.1"/>
    <property type="molecule type" value="Genomic_DNA"/>
</dbReference>
<evidence type="ECO:0000313" key="79">
    <source>
        <dbReference type="Proteomes" id="UP000034578"/>
    </source>
</evidence>
<evidence type="ECO:0000313" key="74">
    <source>
        <dbReference type="Proteomes" id="UP000034450"/>
    </source>
</evidence>
<dbReference type="Proteomes" id="UP000034577">
    <property type="component" value="Unassembled WGS sequence"/>
</dbReference>
<evidence type="ECO:0000313" key="82">
    <source>
        <dbReference type="Proteomes" id="UP000034667"/>
    </source>
</evidence>
<evidence type="ECO:0000313" key="45">
    <source>
        <dbReference type="EMBL" id="KKH93199.1"/>
    </source>
</evidence>
<dbReference type="EMBL" id="JJQK01000159">
    <property type="protein sequence ID" value="KKH49868.1"/>
    <property type="molecule type" value="Genomic_DNA"/>
</dbReference>
<evidence type="ECO:0000313" key="23">
    <source>
        <dbReference type="EMBL" id="KKH06618.1"/>
    </source>
</evidence>
<evidence type="ECO:0000313" key="72">
    <source>
        <dbReference type="Proteomes" id="UP000034387"/>
    </source>
</evidence>
<evidence type="ECO:0000313" key="89">
    <source>
        <dbReference type="Proteomes" id="UP000034842"/>
    </source>
</evidence>
<dbReference type="EMBL" id="JJOS01000080">
    <property type="protein sequence ID" value="KKG01652.1"/>
    <property type="molecule type" value="Genomic_DNA"/>
</dbReference>
<evidence type="ECO:0000313" key="1">
    <source>
        <dbReference type="EMBL" id="KKG00340.1"/>
    </source>
</evidence>
<evidence type="ECO:0000313" key="86">
    <source>
        <dbReference type="Proteomes" id="UP000034758"/>
    </source>
</evidence>
<dbReference type="EMBL" id="JJPS01000176">
    <property type="protein sequence ID" value="KKG87033.1"/>
    <property type="molecule type" value="Genomic_DNA"/>
</dbReference>
<dbReference type="Proteomes" id="UP000033878">
    <property type="component" value="Unassembled WGS sequence"/>
</dbReference>
<evidence type="ECO:0000313" key="38">
    <source>
        <dbReference type="EMBL" id="KKH63964.1"/>
    </source>
</evidence>
<dbReference type="Proteomes" id="UP000034921">
    <property type="component" value="Unassembled WGS sequence"/>
</dbReference>
<evidence type="ECO:0000313" key="33">
    <source>
        <dbReference type="EMBL" id="KKH49868.1"/>
    </source>
</evidence>
<evidence type="ECO:0000313" key="57">
    <source>
        <dbReference type="Proteomes" id="UP000033987"/>
    </source>
</evidence>
<dbReference type="EMBL" id="JJPH01000074">
    <property type="protein sequence ID" value="KKG52287.1"/>
    <property type="molecule type" value="Genomic_DNA"/>
</dbReference>
<dbReference type="EMBL" id="JJQF01000126">
    <property type="protein sequence ID" value="KKH27689.1"/>
    <property type="molecule type" value="Genomic_DNA"/>
</dbReference>
<dbReference type="AlphaFoldDB" id="A0A0F8GA43"/>
<dbReference type="EMBL" id="JJPX01000194">
    <property type="protein sequence ID" value="KKH04005.1"/>
    <property type="molecule type" value="Genomic_DNA"/>
</dbReference>
<dbReference type="EMBL" id="JJQG01000125">
    <property type="protein sequence ID" value="KKH36000.1"/>
    <property type="molecule type" value="Genomic_DNA"/>
</dbReference>
<evidence type="ECO:0000313" key="54">
    <source>
        <dbReference type="Proteomes" id="UP000033885"/>
    </source>
</evidence>
<dbReference type="EMBL" id="JJQD01000155">
    <property type="protein sequence ID" value="KKH25669.1"/>
    <property type="molecule type" value="Genomic_DNA"/>
</dbReference>
<dbReference type="GeneID" id="24852608"/>
<dbReference type="Proteomes" id="UP000033987">
    <property type="component" value="Unassembled WGS sequence"/>
</dbReference>
<evidence type="ECO:0000313" key="41">
    <source>
        <dbReference type="EMBL" id="KKH81720.1"/>
    </source>
</evidence>
<dbReference type="EMBL" id="JJRB01000066">
    <property type="protein sequence ID" value="KKI04003.1"/>
    <property type="molecule type" value="Genomic_DNA"/>
</dbReference>
<dbReference type="EMBL" id="JJRA01000134">
    <property type="protein sequence ID" value="KKI01005.1"/>
    <property type="molecule type" value="Genomic_DNA"/>
</dbReference>
<dbReference type="Proteomes" id="UP000034672">
    <property type="component" value="Unassembled WGS sequence"/>
</dbReference>
<evidence type="ECO:0000313" key="17">
    <source>
        <dbReference type="EMBL" id="KKG87033.1"/>
    </source>
</evidence>
<evidence type="ECO:0000313" key="44">
    <source>
        <dbReference type="EMBL" id="KKH89320.1"/>
    </source>
</evidence>
<evidence type="ECO:0000313" key="50">
    <source>
        <dbReference type="Proteomes" id="UP000033814"/>
    </source>
</evidence>
<evidence type="ECO:0000313" key="83">
    <source>
        <dbReference type="Proteomes" id="UP000034668"/>
    </source>
</evidence>
<evidence type="ECO:0000313" key="61">
    <source>
        <dbReference type="Proteomes" id="UP000034142"/>
    </source>
</evidence>
<evidence type="ECO:0000313" key="65">
    <source>
        <dbReference type="Proteomes" id="UP000034232"/>
    </source>
</evidence>
<evidence type="ECO:0000313" key="12">
    <source>
        <dbReference type="EMBL" id="KKG63258.1"/>
    </source>
</evidence>
<dbReference type="EMBL" id="JJOT01000028">
    <property type="protein sequence ID" value="KKG04741.1"/>
    <property type="molecule type" value="Genomic_DNA"/>
</dbReference>
<dbReference type="Proteomes" id="UP000467371">
    <property type="component" value="Chromosome"/>
</dbReference>
<evidence type="ECO:0000313" key="93">
    <source>
        <dbReference type="Proteomes" id="UP000034937"/>
    </source>
</evidence>
<dbReference type="EMBL" id="JJPT01000102">
    <property type="protein sequence ID" value="KKG90272.1"/>
    <property type="molecule type" value="Genomic_DNA"/>
</dbReference>
<dbReference type="EMBL" id="JJQO01000296">
    <property type="protein sequence ID" value="KKH60423.1"/>
    <property type="molecule type" value="Genomic_DNA"/>
</dbReference>
<dbReference type="Proteomes" id="UP000033864">
    <property type="component" value="Unassembled WGS sequence"/>
</dbReference>
<dbReference type="EMBL" id="JJPC01000055">
    <property type="protein sequence ID" value="KKG35734.1"/>
    <property type="molecule type" value="Genomic_DNA"/>
</dbReference>
<evidence type="ECO:0000313" key="28">
    <source>
        <dbReference type="EMBL" id="KKH27689.1"/>
    </source>
</evidence>
<evidence type="ECO:0000313" key="4">
    <source>
        <dbReference type="EMBL" id="KKG18267.1"/>
    </source>
</evidence>
<reference evidence="50 51" key="1">
    <citation type="journal article" date="2015" name="ISME J.">
        <title>Genomic and phenotypic differentiation among Methanosarcina mazei populations from Columbia River sediment.</title>
        <authorList>
            <person name="Youngblut N.D."/>
            <person name="Wirth J.S."/>
            <person name="Henriksen J.R."/>
            <person name="Smith M."/>
            <person name="Simon H."/>
            <person name="Metcalf W.W."/>
            <person name="Whitaker R.J."/>
        </authorList>
    </citation>
    <scope>NUCLEOTIDE SEQUENCE [LARGE SCALE GENOMIC DNA]</scope>
    <source>
        <strain evidence="24 60">1.F.A.1A.3</strain>
        <strain evidence="25 57">1.F.A.1B.4</strain>
        <strain evidence="26 64">1.F.A.2.8</strain>
        <strain evidence="27 91">1.F.M.0.5</strain>
        <strain evidence="28 71">1.H.A.0.1</strain>
        <strain evidence="30 86">1.H.A.1A.1</strain>
        <strain evidence="29 58">1.H.A.1A.3</strain>
        <strain evidence="31 84">1.H.A.1A.4</strain>
        <strain evidence="32 52">1.H.A.1A.6</strain>
        <strain evidence="33 68">1.H.A.2.1</strain>
        <strain evidence="34 65">1.H.A.2.3</strain>
        <strain evidence="36 74">1.H.A.2.6</strain>
        <strain evidence="35 85">1.H.A.2.7</strain>
        <strain evidence="37">1.H.A.2.8</strain>
        <strain evidence="38 56">1.H.M.0.1</strain>
        <strain evidence="40 92">1.H.M.1A.1</strain>
        <strain evidence="39 89">1.H.M.1A.3</strain>
        <strain evidence="43 62">1.H.M.2.1</strain>
        <strain evidence="41 50">1.H.M.2.2</strain>
        <strain evidence="42 93">1.H.M.2.3</strain>
        <strain evidence="44 83">1.H.M.2.4</strain>
        <strain evidence="45 90">1.H.T.2.1</strain>
        <strain evidence="46 54">1.H.T.2.3</strain>
        <strain evidence="47 76">1.H.T.2.5</strain>
        <strain evidence="1 61">2.F.A.2.3</strain>
        <strain evidence="2 79">2.F.A.2.4</strain>
        <strain evidence="3 80">2.F.T.0.2</strain>
        <strain evidence="4 59">2.F.T.2.6</strain>
        <strain evidence="5 53">3.F.A.1A.3</strain>
        <strain evidence="6 70">3.F.A.1B.1</strain>
        <strain evidence="7 78">3.F.A.2.12</strain>
        <strain evidence="8 82">3.F.A.2.3</strain>
        <strain evidence="9 66">3.F.A.2.7</strain>
        <strain evidence="10 63">3.F.T.1A.1</strain>
        <strain evidence="12 69">3.F.T.1A.2</strain>
        <strain evidence="11 77">3.F.T.1A.4</strain>
        <strain evidence="15">3.H.A.1A.1</strain>
        <strain evidence="14 87">3.H.A.2.4</strain>
        <strain evidence="13 55">3.H.A.2.5</strain>
        <strain evidence="16 94">3.H.A.2.6</strain>
        <strain evidence="17 73">3.H.A.2.8</strain>
        <strain evidence="18 81">3.H.M.1A.1</strain>
        <strain evidence="19 75">3.H.M.1B.1</strain>
        <strain evidence="21 51">3.H.M.1B.2</strain>
        <strain evidence="20 67">3.H.M.1B.5</strain>
        <strain evidence="22 72">3.H.M.2.7</strain>
        <strain evidence="23 88">3.H.T.1A.1</strain>
    </source>
</reference>
<dbReference type="EMBL" id="JJOU01000038">
    <property type="protein sequence ID" value="KKG18267.1"/>
    <property type="molecule type" value="Genomic_DNA"/>
</dbReference>
<proteinExistence type="predicted"/>
<dbReference type="EMBL" id="JJPM01000009">
    <property type="protein sequence ID" value="KKG81032.1"/>
    <property type="molecule type" value="Genomic_DNA"/>
</dbReference>
<evidence type="ECO:0000313" key="63">
    <source>
        <dbReference type="Proteomes" id="UP000034188"/>
    </source>
</evidence>
<evidence type="ECO:0000313" key="39">
    <source>
        <dbReference type="EMBL" id="KKH73296.1"/>
    </source>
</evidence>
<dbReference type="Proteomes" id="UP000034227">
    <property type="component" value="Unassembled WGS sequence"/>
</dbReference>
<evidence type="ECO:0000313" key="25">
    <source>
        <dbReference type="EMBL" id="KKH20415.1"/>
    </source>
</evidence>
<dbReference type="EMBL" id="JJPP01000070">
    <property type="protein sequence ID" value="KKG80083.1"/>
    <property type="molecule type" value="Genomic_DNA"/>
</dbReference>
<evidence type="ECO:0000313" key="46">
    <source>
        <dbReference type="EMBL" id="KKI01005.1"/>
    </source>
</evidence>
<dbReference type="Proteomes" id="UP000034259">
    <property type="component" value="Unassembled WGS sequence"/>
</dbReference>
<dbReference type="EMBL" id="JJQE01000125">
    <property type="protein sequence ID" value="KKH26509.1"/>
    <property type="molecule type" value="Genomic_DNA"/>
</dbReference>
<dbReference type="Proteomes" id="UP000034279">
    <property type="component" value="Unassembled WGS sequence"/>
</dbReference>
<accession>A0A0F8GA43</accession>
<evidence type="ECO:0000313" key="43">
    <source>
        <dbReference type="EMBL" id="KKH88325.1"/>
    </source>
</evidence>
<evidence type="ECO:0000313" key="62">
    <source>
        <dbReference type="Proteomes" id="UP000034152"/>
    </source>
</evidence>
<dbReference type="EMBL" id="JJQN01000040">
    <property type="protein sequence ID" value="KKH61839.1"/>
    <property type="molecule type" value="Genomic_DNA"/>
</dbReference>
<evidence type="ECO:0000313" key="8">
    <source>
        <dbReference type="EMBL" id="KKG47916.1"/>
    </source>
</evidence>
<evidence type="ECO:0000313" key="5">
    <source>
        <dbReference type="EMBL" id="KKG31855.1"/>
    </source>
</evidence>
<evidence type="ECO:0000313" key="77">
    <source>
        <dbReference type="Proteomes" id="UP000034566"/>
    </source>
</evidence>
<dbReference type="Proteomes" id="UP000034387">
    <property type="component" value="Unassembled WGS sequence"/>
</dbReference>
<evidence type="ECO:0000313" key="84">
    <source>
        <dbReference type="Proteomes" id="UP000034672"/>
    </source>
</evidence>
<dbReference type="EMBL" id="CP042908">
    <property type="protein sequence ID" value="QIB92257.1"/>
    <property type="molecule type" value="Genomic_DNA"/>
</dbReference>
<dbReference type="EMBL" id="JJPI01000051">
    <property type="protein sequence ID" value="KKG55684.1"/>
    <property type="molecule type" value="Genomic_DNA"/>
</dbReference>
<dbReference type="EMBL" id="JJQQ01000160">
    <property type="protein sequence ID" value="KKH63964.1"/>
    <property type="molecule type" value="Genomic_DNA"/>
</dbReference>
<dbReference type="Proteomes" id="UP000034872">
    <property type="component" value="Unassembled WGS sequence"/>
</dbReference>
<dbReference type="Proteomes" id="UP000034338">
    <property type="component" value="Unassembled WGS sequence"/>
</dbReference>
<dbReference type="Proteomes" id="UP000034657">
    <property type="component" value="Unassembled WGS sequence"/>
</dbReference>
<evidence type="ECO:0000313" key="90">
    <source>
        <dbReference type="Proteomes" id="UP000034872"/>
    </source>
</evidence>
<dbReference type="Proteomes" id="UP000034450">
    <property type="component" value="Unassembled WGS sequence"/>
</dbReference>
<dbReference type="Proteomes" id="UP000034468">
    <property type="component" value="Unassembled WGS sequence"/>
</dbReference>
<evidence type="ECO:0000313" key="56">
    <source>
        <dbReference type="Proteomes" id="UP000033933"/>
    </source>
</evidence>
<dbReference type="Proteomes" id="UP000034047">
    <property type="component" value="Unassembled WGS sequence"/>
</dbReference>
<dbReference type="Proteomes" id="UP000033933">
    <property type="component" value="Unassembled WGS sequence"/>
</dbReference>
<evidence type="ECO:0000313" key="14">
    <source>
        <dbReference type="EMBL" id="KKG80083.1"/>
    </source>
</evidence>
<evidence type="ECO:0000313" key="6">
    <source>
        <dbReference type="EMBL" id="KKG35734.1"/>
    </source>
</evidence>
<evidence type="ECO:0000313" key="18">
    <source>
        <dbReference type="EMBL" id="KKG90272.1"/>
    </source>
</evidence>
<evidence type="ECO:0000313" key="85">
    <source>
        <dbReference type="Proteomes" id="UP000034692"/>
    </source>
</evidence>
<evidence type="ECO:0000313" key="40">
    <source>
        <dbReference type="EMBL" id="KKH79162.1"/>
    </source>
</evidence>
<evidence type="ECO:0000313" key="37">
    <source>
        <dbReference type="EMBL" id="KKH62460.1"/>
    </source>
</evidence>
<dbReference type="Proteomes" id="UP000034243">
    <property type="component" value="Unassembled WGS sequence"/>
</dbReference>
<evidence type="ECO:0000313" key="69">
    <source>
        <dbReference type="Proteomes" id="UP000034279"/>
    </source>
</evidence>
<evidence type="ECO:0000313" key="22">
    <source>
        <dbReference type="EMBL" id="KKH04005.1"/>
    </source>
</evidence>
<evidence type="ECO:0000313" key="9">
    <source>
        <dbReference type="EMBL" id="KKG52287.1"/>
    </source>
</evidence>
<evidence type="ECO:0000313" key="36">
    <source>
        <dbReference type="EMBL" id="KKH61839.1"/>
    </source>
</evidence>
<evidence type="ECO:0000313" key="96">
    <source>
        <dbReference type="Proteomes" id="UP000467371"/>
    </source>
</evidence>
<reference evidence="48 95" key="2">
    <citation type="submission" date="2018-05" db="EMBL/GenBank/DDBJ databases">
        <title>Methanosarcina gilichinskyana sp. nov., a novel methanogenic archaeon isolated from Holocene permafrost, North East Russia.</title>
        <authorList>
            <person name="Oshurkova V."/>
            <person name="Meer M."/>
            <person name="Bochkareva O."/>
            <person name="Shcherbakova V."/>
        </authorList>
    </citation>
    <scope>NUCLEOTIDE SEQUENCE [LARGE SCALE GENOMIC DNA]</scope>
    <source>
        <strain evidence="48 95">JL01</strain>
    </source>
</reference>
<dbReference type="Proteomes" id="UP000034298">
    <property type="component" value="Unassembled WGS sequence"/>
</dbReference>
<reference evidence="49 96" key="3">
    <citation type="journal article" date="2020" name="Environ. Microbiol. Rep.">
        <title>Redox cycling of Fe(II) and Fe(III) in magnetite accelerates aceticlastic methanogenesis by Methanosarcina mazei.</title>
        <authorList>
            <person name="Wang H."/>
            <person name="Byrne J.M."/>
            <person name="Liu P."/>
            <person name="Liu J."/>
            <person name="Dong X."/>
            <person name="Lu Y."/>
        </authorList>
    </citation>
    <scope>NUCLEOTIDE SEQUENCE [LARGE SCALE GENOMIC DNA]</scope>
    <source>
        <strain evidence="96">zm-15</strain>
        <strain evidence="49">Zm-15</strain>
    </source>
</reference>
<evidence type="ECO:0000313" key="21">
    <source>
        <dbReference type="EMBL" id="KKH00104.1"/>
    </source>
</evidence>
<evidence type="ECO:0000313" key="31">
    <source>
        <dbReference type="EMBL" id="KKH37132.1"/>
    </source>
</evidence>
<dbReference type="EMBL" id="JJQT01000224">
    <property type="protein sequence ID" value="KKH73296.1"/>
    <property type="molecule type" value="Genomic_DNA"/>
</dbReference>
<dbReference type="EMBL" id="JJPU01000178">
    <property type="protein sequence ID" value="KKG92621.1"/>
    <property type="molecule type" value="Genomic_DNA"/>
</dbReference>
<dbReference type="EMBL" id="JJQV01000105">
    <property type="protein sequence ID" value="KKH81720.1"/>
    <property type="molecule type" value="Genomic_DNA"/>
</dbReference>
<dbReference type="EMBL" id="JJQP01000254">
    <property type="protein sequence ID" value="KKH62460.1"/>
    <property type="molecule type" value="Genomic_DNA"/>
</dbReference>
<evidence type="ECO:0000313" key="11">
    <source>
        <dbReference type="EMBL" id="KKG61321.1"/>
    </source>
</evidence>
<evidence type="ECO:0000313" key="35">
    <source>
        <dbReference type="EMBL" id="KKH60423.1"/>
    </source>
</evidence>
<evidence type="ECO:0000313" key="94">
    <source>
        <dbReference type="Proteomes" id="UP000034950"/>
    </source>
</evidence>
<dbReference type="EMBL" id="JJPB01000074">
    <property type="protein sequence ID" value="KKG31855.1"/>
    <property type="molecule type" value="Genomic_DNA"/>
</dbReference>
<evidence type="ECO:0000313" key="68">
    <source>
        <dbReference type="Proteomes" id="UP000034259"/>
    </source>
</evidence>
<evidence type="ECO:0000313" key="13">
    <source>
        <dbReference type="EMBL" id="KKG77497.1"/>
    </source>
</evidence>
<dbReference type="Proteomes" id="UP000034668">
    <property type="component" value="Unassembled WGS sequence"/>
</dbReference>
<evidence type="ECO:0000313" key="51">
    <source>
        <dbReference type="Proteomes" id="UP000033835"/>
    </source>
</evidence>
<dbReference type="EMBL" id="JJPQ01000179">
    <property type="protein sequence ID" value="KKG77497.1"/>
    <property type="molecule type" value="Genomic_DNA"/>
</dbReference>
<evidence type="ECO:0000313" key="42">
    <source>
        <dbReference type="EMBL" id="KKH88248.1"/>
    </source>
</evidence>
<evidence type="ECO:0000313" key="32">
    <source>
        <dbReference type="EMBL" id="KKH43571.1"/>
    </source>
</evidence>
<dbReference type="Proteomes" id="UP000034842">
    <property type="component" value="Unassembled WGS sequence"/>
</dbReference>
<dbReference type="Proteomes" id="UP000034064">
    <property type="component" value="Unassembled WGS sequence"/>
</dbReference>
<evidence type="ECO:0000313" key="27">
    <source>
        <dbReference type="EMBL" id="KKH26509.1"/>
    </source>
</evidence>
<evidence type="ECO:0000313" key="76">
    <source>
        <dbReference type="Proteomes" id="UP000034547"/>
    </source>
</evidence>
<evidence type="ECO:0000313" key="19">
    <source>
        <dbReference type="EMBL" id="KKG92621.1"/>
    </source>
</evidence>
<dbReference type="Proteomes" id="UP000033814">
    <property type="component" value="Unassembled WGS sequence"/>
</dbReference>
<evidence type="ECO:0000313" key="3">
    <source>
        <dbReference type="EMBL" id="KKG04741.1"/>
    </source>
</evidence>
<dbReference type="EMBL" id="JJQA01000101">
    <property type="protein sequence ID" value="KKH14464.1"/>
    <property type="molecule type" value="Genomic_DNA"/>
</dbReference>
<dbReference type="Proteomes" id="UP000034188">
    <property type="component" value="Unassembled WGS sequence"/>
</dbReference>
<evidence type="ECO:0000313" key="2">
    <source>
        <dbReference type="EMBL" id="KKG01652.1"/>
    </source>
</evidence>
<evidence type="ECO:0000313" key="70">
    <source>
        <dbReference type="Proteomes" id="UP000034298"/>
    </source>
</evidence>
<evidence type="ECO:0000313" key="10">
    <source>
        <dbReference type="EMBL" id="KKG55684.1"/>
    </source>
</evidence>
<dbReference type="Proteomes" id="UP000034566">
    <property type="component" value="Unassembled WGS sequence"/>
</dbReference>
<dbReference type="EMBL" id="JJPY01000101">
    <property type="protein sequence ID" value="KKH06618.1"/>
    <property type="molecule type" value="Genomic_DNA"/>
</dbReference>
<dbReference type="EMBL" id="JJQX01000226">
    <property type="protein sequence ID" value="KKH89320.1"/>
    <property type="molecule type" value="Genomic_DNA"/>
</dbReference>
<evidence type="ECO:0000313" key="71">
    <source>
        <dbReference type="Proteomes" id="UP000034338"/>
    </source>
</evidence>
<organism evidence="11 77">
    <name type="scientific">Methanosarcina mazei</name>
    <name type="common">Methanosarcina frisia</name>
    <dbReference type="NCBI Taxonomy" id="2209"/>
    <lineage>
        <taxon>Archaea</taxon>
        <taxon>Methanobacteriati</taxon>
        <taxon>Methanobacteriota</taxon>
        <taxon>Stenosarchaea group</taxon>
        <taxon>Methanomicrobia</taxon>
        <taxon>Methanosarcinales</taxon>
        <taxon>Methanosarcinaceae</taxon>
        <taxon>Methanosarcina</taxon>
    </lineage>
</organism>
<evidence type="ECO:0000313" key="87">
    <source>
        <dbReference type="Proteomes" id="UP000034817"/>
    </source>
</evidence>
<dbReference type="Proteomes" id="UP000034950">
    <property type="component" value="Unassembled WGS sequence"/>
</dbReference>